<evidence type="ECO:0000313" key="1">
    <source>
        <dbReference type="EMBL" id="KYN01420.1"/>
    </source>
</evidence>
<reference evidence="1 2" key="1">
    <citation type="submission" date="2016-03" db="EMBL/GenBank/DDBJ databases">
        <title>Cyphomyrmex costatus WGS genome.</title>
        <authorList>
            <person name="Nygaard S."/>
            <person name="Hu H."/>
            <person name="Boomsma J."/>
            <person name="Zhang G."/>
        </authorList>
    </citation>
    <scope>NUCLEOTIDE SEQUENCE [LARGE SCALE GENOMIC DNA]</scope>
    <source>
        <strain evidence="1">MS0001</strain>
        <tissue evidence="1">Whole body</tissue>
    </source>
</reference>
<sequence length="155" mass="17765">IQIFTELTSPLNLTRMYLNAASQDETANITLSFEEIRLRRLPLIVRSPLSDGKLWTTRRESHVIMAIGTLGCHERRGFASSTRLCRLPPARPVRGRKLDSTPFYFHGAFQLTASLARISYEGFQPGGQRWGVRYRRARARGINETIRNWNMVVFG</sequence>
<protein>
    <submittedName>
        <fullName evidence="1">Uncharacterized protein</fullName>
    </submittedName>
</protein>
<keyword evidence="2" id="KW-1185">Reference proteome</keyword>
<name>A0A151IHH2_9HYME</name>
<gene>
    <name evidence="1" type="ORF">ALC62_07770</name>
</gene>
<accession>A0A151IHH2</accession>
<dbReference type="AlphaFoldDB" id="A0A151IHH2"/>
<dbReference type="EMBL" id="KQ977606">
    <property type="protein sequence ID" value="KYN01420.1"/>
    <property type="molecule type" value="Genomic_DNA"/>
</dbReference>
<dbReference type="Proteomes" id="UP000078542">
    <property type="component" value="Unassembled WGS sequence"/>
</dbReference>
<evidence type="ECO:0000313" key="2">
    <source>
        <dbReference type="Proteomes" id="UP000078542"/>
    </source>
</evidence>
<organism evidence="1 2">
    <name type="scientific">Cyphomyrmex costatus</name>
    <dbReference type="NCBI Taxonomy" id="456900"/>
    <lineage>
        <taxon>Eukaryota</taxon>
        <taxon>Metazoa</taxon>
        <taxon>Ecdysozoa</taxon>
        <taxon>Arthropoda</taxon>
        <taxon>Hexapoda</taxon>
        <taxon>Insecta</taxon>
        <taxon>Pterygota</taxon>
        <taxon>Neoptera</taxon>
        <taxon>Endopterygota</taxon>
        <taxon>Hymenoptera</taxon>
        <taxon>Apocrita</taxon>
        <taxon>Aculeata</taxon>
        <taxon>Formicoidea</taxon>
        <taxon>Formicidae</taxon>
        <taxon>Myrmicinae</taxon>
        <taxon>Cyphomyrmex</taxon>
    </lineage>
</organism>
<proteinExistence type="predicted"/>
<feature type="non-terminal residue" evidence="1">
    <location>
        <position position="1"/>
    </location>
</feature>